<keyword evidence="4" id="KW-0808">Transferase</keyword>
<sequence>MKDFFKHSDYFYYICLDRDANILDSNEHLQKETRFLNHALEGSSFSELVYYKDFSNYQSLLEKSLIEGERKFKLDIRKIKSDGLDFYWTKWEFTINSGNSESIEILGLGHIIENVNEKSVQFPDSINDLHAKNSLMEGLLEENLIGFWIWDIAQQSDQLSLSLNEVFGYSPIQKSKSQKNVKWKKHVHPSDKVKVEENLKEHFSSNGKHPFHCEFRIKNVHKKDIWVLGYGKVLQWSPEGDPLVMAGCFFDISERKKTESLFRQQTQYLTTVTFNQTHLMRAKLANILGILEIIDPKKSAMEVAHFIKMIKTEARKLDEELRKSISDSSSLQITPPQSENQALMI</sequence>
<dbReference type="EMBL" id="JANSUY010000025">
    <property type="protein sequence ID" value="MCR9017262.1"/>
    <property type="molecule type" value="Genomic_DNA"/>
</dbReference>
<dbReference type="Gene3D" id="3.30.450.20">
    <property type="entry name" value="PAS domain"/>
    <property type="match status" value="1"/>
</dbReference>
<comment type="caution">
    <text evidence="7">The sequence shown here is derived from an EMBL/GenBank/DDBJ whole genome shotgun (WGS) entry which is preliminary data.</text>
</comment>
<dbReference type="GO" id="GO:0004673">
    <property type="term" value="F:protein histidine kinase activity"/>
    <property type="evidence" value="ECO:0007669"/>
    <property type="project" value="UniProtKB-EC"/>
</dbReference>
<organism evidence="7 8">
    <name type="scientific">Aquiflexum gelatinilyticum</name>
    <dbReference type="NCBI Taxonomy" id="2961943"/>
    <lineage>
        <taxon>Bacteria</taxon>
        <taxon>Pseudomonadati</taxon>
        <taxon>Bacteroidota</taxon>
        <taxon>Cytophagia</taxon>
        <taxon>Cytophagales</taxon>
        <taxon>Cyclobacteriaceae</taxon>
        <taxon>Aquiflexum</taxon>
    </lineage>
</organism>
<accession>A0A9X2PBZ6</accession>
<dbReference type="InterPro" id="IPR052162">
    <property type="entry name" value="Sensor_kinase/Photoreceptor"/>
</dbReference>
<evidence type="ECO:0000259" key="6">
    <source>
        <dbReference type="Pfam" id="PF08447"/>
    </source>
</evidence>
<keyword evidence="3" id="KW-0597">Phosphoprotein</keyword>
<evidence type="ECO:0000256" key="1">
    <source>
        <dbReference type="ARBA" id="ARBA00000085"/>
    </source>
</evidence>
<evidence type="ECO:0000256" key="5">
    <source>
        <dbReference type="ARBA" id="ARBA00022777"/>
    </source>
</evidence>
<dbReference type="RefSeq" id="WP_258425102.1">
    <property type="nucleotide sequence ID" value="NZ_JANSUY010000025.1"/>
</dbReference>
<evidence type="ECO:0000256" key="2">
    <source>
        <dbReference type="ARBA" id="ARBA00012438"/>
    </source>
</evidence>
<evidence type="ECO:0000313" key="8">
    <source>
        <dbReference type="Proteomes" id="UP001142175"/>
    </source>
</evidence>
<keyword evidence="8" id="KW-1185">Reference proteome</keyword>
<evidence type="ECO:0000313" key="7">
    <source>
        <dbReference type="EMBL" id="MCR9017262.1"/>
    </source>
</evidence>
<dbReference type="InterPro" id="IPR035965">
    <property type="entry name" value="PAS-like_dom_sf"/>
</dbReference>
<dbReference type="Pfam" id="PF08447">
    <property type="entry name" value="PAS_3"/>
    <property type="match status" value="1"/>
</dbReference>
<dbReference type="PANTHER" id="PTHR43304">
    <property type="entry name" value="PHYTOCHROME-LIKE PROTEIN CPH1"/>
    <property type="match status" value="1"/>
</dbReference>
<dbReference type="Proteomes" id="UP001142175">
    <property type="component" value="Unassembled WGS sequence"/>
</dbReference>
<evidence type="ECO:0000256" key="3">
    <source>
        <dbReference type="ARBA" id="ARBA00022553"/>
    </source>
</evidence>
<dbReference type="EC" id="2.7.13.3" evidence="2"/>
<gene>
    <name evidence="7" type="ORF">NU887_19665</name>
</gene>
<evidence type="ECO:0000256" key="4">
    <source>
        <dbReference type="ARBA" id="ARBA00022679"/>
    </source>
</evidence>
<keyword evidence="5" id="KW-0418">Kinase</keyword>
<protein>
    <recommendedName>
        <fullName evidence="2">histidine kinase</fullName>
        <ecNumber evidence="2">2.7.13.3</ecNumber>
    </recommendedName>
</protein>
<reference evidence="7" key="1">
    <citation type="submission" date="2022-08" db="EMBL/GenBank/DDBJ databases">
        <authorList>
            <person name="Zhang D."/>
        </authorList>
    </citation>
    <scope>NUCLEOTIDE SEQUENCE</scope>
    <source>
        <strain evidence="7">XJ19-11</strain>
    </source>
</reference>
<dbReference type="SUPFAM" id="SSF55785">
    <property type="entry name" value="PYP-like sensor domain (PAS domain)"/>
    <property type="match status" value="1"/>
</dbReference>
<comment type="catalytic activity">
    <reaction evidence="1">
        <text>ATP + protein L-histidine = ADP + protein N-phospho-L-histidine.</text>
        <dbReference type="EC" id="2.7.13.3"/>
    </reaction>
</comment>
<name>A0A9X2PBZ6_9BACT</name>
<feature type="domain" description="PAS fold-3" evidence="6">
    <location>
        <begin position="163"/>
        <end position="247"/>
    </location>
</feature>
<dbReference type="AlphaFoldDB" id="A0A9X2PBZ6"/>
<dbReference type="InterPro" id="IPR013655">
    <property type="entry name" value="PAS_fold_3"/>
</dbReference>
<proteinExistence type="predicted"/>
<dbReference type="PANTHER" id="PTHR43304:SF1">
    <property type="entry name" value="PAC DOMAIN-CONTAINING PROTEIN"/>
    <property type="match status" value="1"/>
</dbReference>